<reference evidence="2 3" key="1">
    <citation type="submission" date="2019-09" db="EMBL/GenBank/DDBJ databases">
        <title>Draft genome sequence of the Ebosin-producing strain Streptomyces sp. 139.</title>
        <authorList>
            <person name="Ai L."/>
            <person name="Geng M."/>
            <person name="Ma M."/>
            <person name="Bai L."/>
        </authorList>
    </citation>
    <scope>NUCLEOTIDE SEQUENCE [LARGE SCALE GENOMIC DNA]</scope>
    <source>
        <strain evidence="2 3">139</strain>
        <plasmid evidence="2 3">unnamed1</plasmid>
    </source>
</reference>
<dbReference type="GO" id="GO:0032259">
    <property type="term" value="P:methylation"/>
    <property type="evidence" value="ECO:0007669"/>
    <property type="project" value="UniProtKB-KW"/>
</dbReference>
<dbReference type="EMBL" id="CP043960">
    <property type="protein sequence ID" value="QER90450.1"/>
    <property type="molecule type" value="Genomic_DNA"/>
</dbReference>
<proteinExistence type="predicted"/>
<sequence length="289" mass="31708">MMMKNAVFNQLAHARRYFEAKAATYDTEAHGSYERLTDVLLSEALNLSVFPRLPDKFTFLDVGGGTGRWSARIATTCQESSGVLLDVSAGMVRHAEERARSHGYLDRVRHIRGDVDQAGALLAGMRFDLIINTHHLLGFFHSPELVLGSLVPLLSDHGLLVSVMPSRWHAAYGDLSVGDADRARKSLSGLSWEANEKPYGHLFTPGEVRMLHLSAKLTVDLLTGFPCLIYPTPLGAASPSLRSAEELLRDETFFRKVLAMEIELLIDPDAGSRGANLLAVASRRKPSGD</sequence>
<evidence type="ECO:0000259" key="1">
    <source>
        <dbReference type="Pfam" id="PF13649"/>
    </source>
</evidence>
<dbReference type="InterPro" id="IPR029063">
    <property type="entry name" value="SAM-dependent_MTases_sf"/>
</dbReference>
<dbReference type="GO" id="GO:0008168">
    <property type="term" value="F:methyltransferase activity"/>
    <property type="evidence" value="ECO:0007669"/>
    <property type="project" value="UniProtKB-KW"/>
</dbReference>
<dbReference type="Pfam" id="PF13649">
    <property type="entry name" value="Methyltransf_25"/>
    <property type="match status" value="1"/>
</dbReference>
<evidence type="ECO:0000313" key="3">
    <source>
        <dbReference type="Proteomes" id="UP000324308"/>
    </source>
</evidence>
<geneLocation type="plasmid" evidence="2 3">
    <name>unnamed1</name>
</geneLocation>
<keyword evidence="2" id="KW-0808">Transferase</keyword>
<dbReference type="InterPro" id="IPR041698">
    <property type="entry name" value="Methyltransf_25"/>
</dbReference>
<dbReference type="SUPFAM" id="SSF53335">
    <property type="entry name" value="S-adenosyl-L-methionine-dependent methyltransferases"/>
    <property type="match status" value="1"/>
</dbReference>
<keyword evidence="3" id="KW-1185">Reference proteome</keyword>
<feature type="domain" description="Methyltransferase" evidence="1">
    <location>
        <begin position="60"/>
        <end position="145"/>
    </location>
</feature>
<gene>
    <name evidence="2" type="ORF">F3L20_32800</name>
</gene>
<organism evidence="2 3">
    <name type="scientific">Streptomyces tendae</name>
    <dbReference type="NCBI Taxonomy" id="1932"/>
    <lineage>
        <taxon>Bacteria</taxon>
        <taxon>Bacillati</taxon>
        <taxon>Actinomycetota</taxon>
        <taxon>Actinomycetes</taxon>
        <taxon>Kitasatosporales</taxon>
        <taxon>Streptomycetaceae</taxon>
        <taxon>Streptomyces</taxon>
    </lineage>
</organism>
<dbReference type="RefSeq" id="WP_150157725.1">
    <property type="nucleotide sequence ID" value="NZ_CP043960.1"/>
</dbReference>
<keyword evidence="2" id="KW-0614">Plasmid</keyword>
<dbReference type="Gene3D" id="3.40.50.150">
    <property type="entry name" value="Vaccinia Virus protein VP39"/>
    <property type="match status" value="1"/>
</dbReference>
<accession>A0ABX6A1G7</accession>
<dbReference type="Proteomes" id="UP000324308">
    <property type="component" value="Plasmid unnamed1"/>
</dbReference>
<evidence type="ECO:0000313" key="2">
    <source>
        <dbReference type="EMBL" id="QER90450.1"/>
    </source>
</evidence>
<protein>
    <submittedName>
        <fullName evidence="2">Class I SAM-dependent methyltransferase</fullName>
    </submittedName>
</protein>
<name>A0ABX6A1G7_STRTE</name>
<dbReference type="CDD" id="cd02440">
    <property type="entry name" value="AdoMet_MTases"/>
    <property type="match status" value="1"/>
</dbReference>
<keyword evidence="2" id="KW-0489">Methyltransferase</keyword>